<dbReference type="InterPro" id="IPR029063">
    <property type="entry name" value="SAM-dependent_MTases_sf"/>
</dbReference>
<keyword evidence="2" id="KW-0489">Methyltransferase</keyword>
<evidence type="ECO:0000313" key="3">
    <source>
        <dbReference type="Proteomes" id="UP001230253"/>
    </source>
</evidence>
<gene>
    <name evidence="2" type="ORF">J2R99_001053</name>
</gene>
<sequence length="228" mass="25050">MQPATSPEIVECRGVRLDLSHPLFTEKLRRAVERGWYEGAEARASEIMVKPGDRVVEFGGGCGFISSFMALTHTDITIQCVEANPELLALIEHHHRLNGVTCARLHHELAAREDGMADFYVTRDFWASSTRPGAEARCVKVPARAISKRLDEWDPQVVVMDVEGAELELLADPLPSSLRALVLELHPDIYGLPGVKAVMDGLSKQGFAFVPEASEHAVTAWARVDALA</sequence>
<dbReference type="GO" id="GO:0008168">
    <property type="term" value="F:methyltransferase activity"/>
    <property type="evidence" value="ECO:0007669"/>
    <property type="project" value="UniProtKB-KW"/>
</dbReference>
<comment type="caution">
    <text evidence="2">The sequence shown here is derived from an EMBL/GenBank/DDBJ whole genome shotgun (WGS) entry which is preliminary data.</text>
</comment>
<dbReference type="RefSeq" id="WP_307153423.1">
    <property type="nucleotide sequence ID" value="NZ_JAUSUK010000001.1"/>
</dbReference>
<dbReference type="EMBL" id="JAUSUK010000001">
    <property type="protein sequence ID" value="MDQ0325204.1"/>
    <property type="molecule type" value="Genomic_DNA"/>
</dbReference>
<evidence type="ECO:0000313" key="2">
    <source>
        <dbReference type="EMBL" id="MDQ0325204.1"/>
    </source>
</evidence>
<dbReference type="SUPFAM" id="SSF53335">
    <property type="entry name" value="S-adenosyl-L-methionine-dependent methyltransferases"/>
    <property type="match status" value="1"/>
</dbReference>
<reference evidence="2 3" key="1">
    <citation type="submission" date="2023-07" db="EMBL/GenBank/DDBJ databases">
        <title>Genomic Encyclopedia of Type Strains, Phase IV (KMG-IV): sequencing the most valuable type-strain genomes for metagenomic binning, comparative biology and taxonomic classification.</title>
        <authorList>
            <person name="Goeker M."/>
        </authorList>
    </citation>
    <scope>NUCLEOTIDE SEQUENCE [LARGE SCALE GENOMIC DNA]</scope>
    <source>
        <strain evidence="2 3">DSM 11549</strain>
    </source>
</reference>
<keyword evidence="3" id="KW-1185">Reference proteome</keyword>
<name>A0ABU0C3X6_9BRAD</name>
<dbReference type="GO" id="GO:0032259">
    <property type="term" value="P:methylation"/>
    <property type="evidence" value="ECO:0007669"/>
    <property type="project" value="UniProtKB-KW"/>
</dbReference>
<proteinExistence type="predicted"/>
<organism evidence="2 3">
    <name type="scientific">Rhodopseudomonas julia</name>
    <dbReference type="NCBI Taxonomy" id="200617"/>
    <lineage>
        <taxon>Bacteria</taxon>
        <taxon>Pseudomonadati</taxon>
        <taxon>Pseudomonadota</taxon>
        <taxon>Alphaproteobacteria</taxon>
        <taxon>Hyphomicrobiales</taxon>
        <taxon>Nitrobacteraceae</taxon>
        <taxon>Rhodopseudomonas</taxon>
    </lineage>
</organism>
<dbReference type="Pfam" id="PF05050">
    <property type="entry name" value="Methyltransf_21"/>
    <property type="match status" value="1"/>
</dbReference>
<protein>
    <submittedName>
        <fullName evidence="2">FkbM family methyltransferase</fullName>
    </submittedName>
</protein>
<dbReference type="InterPro" id="IPR006342">
    <property type="entry name" value="FkbM_mtfrase"/>
</dbReference>
<keyword evidence="2" id="KW-0808">Transferase</keyword>
<dbReference type="Gene3D" id="3.40.50.150">
    <property type="entry name" value="Vaccinia Virus protein VP39"/>
    <property type="match status" value="1"/>
</dbReference>
<accession>A0ABU0C3X6</accession>
<evidence type="ECO:0000259" key="1">
    <source>
        <dbReference type="Pfam" id="PF05050"/>
    </source>
</evidence>
<dbReference type="Proteomes" id="UP001230253">
    <property type="component" value="Unassembled WGS sequence"/>
</dbReference>
<dbReference type="NCBIfam" id="TIGR01444">
    <property type="entry name" value="fkbM_fam"/>
    <property type="match status" value="1"/>
</dbReference>
<feature type="domain" description="Methyltransferase FkbM" evidence="1">
    <location>
        <begin position="81"/>
        <end position="207"/>
    </location>
</feature>